<dbReference type="Gene3D" id="3.40.630.30">
    <property type="match status" value="1"/>
</dbReference>
<dbReference type="PROSITE" id="PS51186">
    <property type="entry name" value="GNAT"/>
    <property type="match status" value="1"/>
</dbReference>
<feature type="domain" description="N-acetyltransferase" evidence="1">
    <location>
        <begin position="27"/>
        <end position="182"/>
    </location>
</feature>
<dbReference type="Pfam" id="PF13302">
    <property type="entry name" value="Acetyltransf_3"/>
    <property type="match status" value="1"/>
</dbReference>
<comment type="caution">
    <text evidence="2">The sequence shown here is derived from an EMBL/GenBank/DDBJ whole genome shotgun (WGS) entry which is preliminary data.</text>
</comment>
<evidence type="ECO:0000313" key="3">
    <source>
        <dbReference type="Proteomes" id="UP000249066"/>
    </source>
</evidence>
<evidence type="ECO:0000259" key="1">
    <source>
        <dbReference type="PROSITE" id="PS51186"/>
    </source>
</evidence>
<proteinExistence type="predicted"/>
<dbReference type="InterPro" id="IPR016181">
    <property type="entry name" value="Acyl_CoA_acyltransferase"/>
</dbReference>
<reference evidence="2 3" key="1">
    <citation type="submission" date="2017-08" db="EMBL/GenBank/DDBJ databases">
        <title>Infants hospitalized years apart are colonized by the same room-sourced microbial strains.</title>
        <authorList>
            <person name="Brooks B."/>
            <person name="Olm M.R."/>
            <person name="Firek B.A."/>
            <person name="Baker R."/>
            <person name="Thomas B.C."/>
            <person name="Morowitz M.J."/>
            <person name="Banfield J.F."/>
        </authorList>
    </citation>
    <scope>NUCLEOTIDE SEQUENCE [LARGE SCALE GENOMIC DNA]</scope>
    <source>
        <strain evidence="2">S2_018_000_R2_101</strain>
    </source>
</reference>
<dbReference type="InterPro" id="IPR000182">
    <property type="entry name" value="GNAT_dom"/>
</dbReference>
<name>A0A2W5A438_9SPHN</name>
<dbReference type="PANTHER" id="PTHR43610">
    <property type="entry name" value="BLL6696 PROTEIN"/>
    <property type="match status" value="1"/>
</dbReference>
<dbReference type="Proteomes" id="UP000249066">
    <property type="component" value="Unassembled WGS sequence"/>
</dbReference>
<dbReference type="EMBL" id="QFNN01000062">
    <property type="protein sequence ID" value="PZO89360.1"/>
    <property type="molecule type" value="Genomic_DNA"/>
</dbReference>
<organism evidence="2 3">
    <name type="scientific">Sphingomonas sanxanigenens</name>
    <dbReference type="NCBI Taxonomy" id="397260"/>
    <lineage>
        <taxon>Bacteria</taxon>
        <taxon>Pseudomonadati</taxon>
        <taxon>Pseudomonadota</taxon>
        <taxon>Alphaproteobacteria</taxon>
        <taxon>Sphingomonadales</taxon>
        <taxon>Sphingomonadaceae</taxon>
        <taxon>Sphingomonas</taxon>
    </lineage>
</organism>
<sequence>MSDPLWTPLVDGHVLMALLGEHHRSALAAACAEDRDIWGIYSISFDPLNFDKSFTKLVNDARYRPYAVTIDGRVVGMTSYIDPDHQQGVVQVGMTYIVPRQRGTGLNDKMKRLMIGHAFASGYRRVEFRVDQRNERSQAAMEKIGGVREGLLRQERVTWTGYVRDTVIFSILRDEWMAKLAEERAGEAAASR</sequence>
<dbReference type="SUPFAM" id="SSF55729">
    <property type="entry name" value="Acyl-CoA N-acyltransferases (Nat)"/>
    <property type="match status" value="1"/>
</dbReference>
<gene>
    <name evidence="2" type="ORF">DI623_10485</name>
</gene>
<dbReference type="AlphaFoldDB" id="A0A2W5A438"/>
<evidence type="ECO:0000313" key="2">
    <source>
        <dbReference type="EMBL" id="PZO89360.1"/>
    </source>
</evidence>
<dbReference type="CDD" id="cd04301">
    <property type="entry name" value="NAT_SF"/>
    <property type="match status" value="1"/>
</dbReference>
<protein>
    <submittedName>
        <fullName evidence="2">GNAT family N-acetyltransferase</fullName>
    </submittedName>
</protein>
<keyword evidence="2" id="KW-0808">Transferase</keyword>
<accession>A0A2W5A438</accession>
<dbReference type="GO" id="GO:0016747">
    <property type="term" value="F:acyltransferase activity, transferring groups other than amino-acyl groups"/>
    <property type="evidence" value="ECO:0007669"/>
    <property type="project" value="InterPro"/>
</dbReference>
<dbReference type="PANTHER" id="PTHR43610:SF1">
    <property type="entry name" value="N-ACETYLTRANSFERASE DOMAIN-CONTAINING PROTEIN"/>
    <property type="match status" value="1"/>
</dbReference>